<proteinExistence type="predicted"/>
<dbReference type="EMBL" id="FOAS01000029">
    <property type="protein sequence ID" value="SEL83207.1"/>
    <property type="molecule type" value="Genomic_DNA"/>
</dbReference>
<accession>A0A1H7THA8</accession>
<evidence type="ECO:0000313" key="1">
    <source>
        <dbReference type="EMBL" id="SEL83207.1"/>
    </source>
</evidence>
<reference evidence="1 2" key="1">
    <citation type="submission" date="2016-10" db="EMBL/GenBank/DDBJ databases">
        <authorList>
            <person name="de Groot N.N."/>
        </authorList>
    </citation>
    <scope>NUCLEOTIDE SEQUENCE [LARGE SCALE GENOMIC DNA]</scope>
    <source>
        <strain evidence="1 2">JCM 19513</strain>
    </source>
</reference>
<dbReference type="Proteomes" id="UP000185766">
    <property type="component" value="Unassembled WGS sequence"/>
</dbReference>
<dbReference type="AlphaFoldDB" id="A0A1H7THA8"/>
<name>A0A1H7THA8_9GAMM</name>
<keyword evidence="2" id="KW-1185">Reference proteome</keyword>
<organism evidence="1 2">
    <name type="scientific">Atopomonas hussainii</name>
    <dbReference type="NCBI Taxonomy" id="1429083"/>
    <lineage>
        <taxon>Bacteria</taxon>
        <taxon>Pseudomonadati</taxon>
        <taxon>Pseudomonadota</taxon>
        <taxon>Gammaproteobacteria</taxon>
        <taxon>Pseudomonadales</taxon>
        <taxon>Pseudomonadaceae</taxon>
        <taxon>Atopomonas</taxon>
    </lineage>
</organism>
<evidence type="ECO:0000313" key="2">
    <source>
        <dbReference type="Proteomes" id="UP000185766"/>
    </source>
</evidence>
<protein>
    <submittedName>
        <fullName evidence="1">Uncharacterized protein</fullName>
    </submittedName>
</protein>
<sequence length="90" mass="9948">MSIFKKYTSSEKHANNIKNINSNGSITINQASGNAKINTLTPERKTAKIVIVDIFDSDKKTIEESPQPTVELKLLNSGDEVAFVKEIGKR</sequence>
<gene>
    <name evidence="1" type="ORF">SAMN05216214_1292</name>
</gene>